<dbReference type="PANTHER" id="PTHR43323:SF2">
    <property type="entry name" value="HYDROXYMETHYLGLUTARYL-COA SYNTHASE"/>
    <property type="match status" value="1"/>
</dbReference>
<comment type="function">
    <text evidence="8">This enzyme condenses acetyl-CoA with acetoacetyl-CoA to form HMG-CoA, which is the substrate for HMG-CoA reductase.</text>
</comment>
<dbReference type="UniPathway" id="UPA00058">
    <property type="reaction ID" value="UER00102"/>
</dbReference>
<dbReference type="STRING" id="299467.A0A443S548"/>
<feature type="domain" description="Hydroxymethylglutaryl-coenzyme A synthase N-terminal" evidence="12">
    <location>
        <begin position="6"/>
        <end position="178"/>
    </location>
</feature>
<feature type="binding site" evidence="10">
    <location>
        <position position="261"/>
    </location>
    <ligand>
        <name>CoA</name>
        <dbReference type="ChEBI" id="CHEBI:57287"/>
    </ligand>
</feature>
<evidence type="ECO:0000313" key="14">
    <source>
        <dbReference type="EMBL" id="RWS22650.1"/>
    </source>
</evidence>
<feature type="binding site" evidence="10">
    <location>
        <position position="257"/>
    </location>
    <ligand>
        <name>CoA</name>
        <dbReference type="ChEBI" id="CHEBI:57287"/>
    </ligand>
</feature>
<evidence type="ECO:0000256" key="2">
    <source>
        <dbReference type="ARBA" id="ARBA00007061"/>
    </source>
</evidence>
<evidence type="ECO:0000259" key="13">
    <source>
        <dbReference type="Pfam" id="PF08540"/>
    </source>
</evidence>
<comment type="similarity">
    <text evidence="2 11">Belongs to the thiolase-like superfamily. HMG-CoA synthase family.</text>
</comment>
<keyword evidence="11" id="KW-0444">Lipid biosynthesis</keyword>
<keyword evidence="11" id="KW-0753">Steroid metabolism</keyword>
<dbReference type="NCBIfam" id="TIGR01833">
    <property type="entry name" value="HMG-CoA-S_euk"/>
    <property type="match status" value="1"/>
</dbReference>
<dbReference type="GO" id="GO:0004421">
    <property type="term" value="F:hydroxymethylglutaryl-CoA synthase activity"/>
    <property type="evidence" value="ECO:0007669"/>
    <property type="project" value="UniProtKB-EC"/>
</dbReference>
<sequence>MTSERAKDVGILAIEMYFPSFYVEQSDLEKFDGVSEGKYTIGLRQKRMAVVSDAEDIHTFCLTVVHNLLEQVKLSPNDVGFLMVGTETLIDEIKSVKSTVMQLFTEFGNSDIQGSDTTNACYGGTAALFHAVDWIESSNWDGRYAVVVAADIALYNKGRARPTSGAGAIAMLIGPNAPLMIESPLRSTHMSHAYDFYKPELSSEYPYVDGKLSIECYYDAFDKCYTLFKDKYKKKCGLDHFDLDDFSGLLFHTPYCKIVAKTVARLILNECIENSLYFQENYCDIEKLNKLELAKKFQNRKVEETFIKMSESLYENKVKPGLSLSTELGNMYTASLYCCLISFLLNKLPYELKGSRLLMFSYGSGLAASIFSIKITDYSHSDSALRKLIFGLRHIAGRLNTRIRQSAQQFVDTMKHRENIHKEVPYKPTTLDILHFNGTYILTEIDEKHRRHYKRMNHEFSVESTA</sequence>
<evidence type="ECO:0000256" key="10">
    <source>
        <dbReference type="PIRSR" id="PIRSR610122-2"/>
    </source>
</evidence>
<evidence type="ECO:0000256" key="3">
    <source>
        <dbReference type="ARBA" id="ARBA00012978"/>
    </source>
</evidence>
<feature type="domain" description="Hydroxymethylglutaryl-coenzyme A synthase C-terminal" evidence="13">
    <location>
        <begin position="180"/>
        <end position="455"/>
    </location>
</feature>
<keyword evidence="4 11" id="KW-0808">Transferase</keyword>
<dbReference type="Pfam" id="PF08540">
    <property type="entry name" value="HMG_CoA_synt_C"/>
    <property type="match status" value="1"/>
</dbReference>
<dbReference type="OrthoDB" id="1269963at2759"/>
<reference evidence="14 15" key="1">
    <citation type="journal article" date="2018" name="Gigascience">
        <title>Genomes of trombidid mites reveal novel predicted allergens and laterally-transferred genes associated with secondary metabolism.</title>
        <authorList>
            <person name="Dong X."/>
            <person name="Chaisiri K."/>
            <person name="Xia D."/>
            <person name="Armstrong S.D."/>
            <person name="Fang Y."/>
            <person name="Donnelly M.J."/>
            <person name="Kadowaki T."/>
            <person name="McGarry J.W."/>
            <person name="Darby A.C."/>
            <person name="Makepeace B.L."/>
        </authorList>
    </citation>
    <scope>NUCLEOTIDE SEQUENCE [LARGE SCALE GENOMIC DNA]</scope>
    <source>
        <strain evidence="14">UoL-UT</strain>
    </source>
</reference>
<dbReference type="Gene3D" id="3.40.47.10">
    <property type="match status" value="1"/>
</dbReference>
<dbReference type="CDD" id="cd00827">
    <property type="entry name" value="init_cond_enzymes"/>
    <property type="match status" value="1"/>
</dbReference>
<comment type="pathway">
    <text evidence="1 11">Metabolic intermediate biosynthesis; (R)-mevalonate biosynthesis; (R)-mevalonate from acetyl-CoA: step 2/3.</text>
</comment>
<comment type="catalytic activity">
    <reaction evidence="7">
        <text>acetoacetyl-CoA + acetyl-CoA + H2O = (3S)-3-hydroxy-3-methylglutaryl-CoA + CoA + H(+)</text>
        <dbReference type="Rhea" id="RHEA:10188"/>
        <dbReference type="ChEBI" id="CHEBI:15377"/>
        <dbReference type="ChEBI" id="CHEBI:15378"/>
        <dbReference type="ChEBI" id="CHEBI:43074"/>
        <dbReference type="ChEBI" id="CHEBI:57286"/>
        <dbReference type="ChEBI" id="CHEBI:57287"/>
        <dbReference type="ChEBI" id="CHEBI:57288"/>
        <dbReference type="EC" id="2.3.3.10"/>
    </reaction>
    <physiologicalReaction direction="left-to-right" evidence="7">
        <dbReference type="Rhea" id="RHEA:10189"/>
    </physiologicalReaction>
</comment>
<feature type="active site" description="Acyl-thioester intermediate" evidence="9">
    <location>
        <position position="121"/>
    </location>
</feature>
<evidence type="ECO:0000256" key="1">
    <source>
        <dbReference type="ARBA" id="ARBA00005218"/>
    </source>
</evidence>
<dbReference type="InterPro" id="IPR013528">
    <property type="entry name" value="HMG_CoA_synth_N"/>
</dbReference>
<dbReference type="SUPFAM" id="SSF53901">
    <property type="entry name" value="Thiolase-like"/>
    <property type="match status" value="2"/>
</dbReference>
<dbReference type="GO" id="GO:0006084">
    <property type="term" value="P:acetyl-CoA metabolic process"/>
    <property type="evidence" value="ECO:0007669"/>
    <property type="project" value="InterPro"/>
</dbReference>
<dbReference type="InterPro" id="IPR016039">
    <property type="entry name" value="Thiolase-like"/>
</dbReference>
<dbReference type="Pfam" id="PF01154">
    <property type="entry name" value="HMG_CoA_synt_N"/>
    <property type="match status" value="1"/>
</dbReference>
<name>A0A443S548_9ACAR</name>
<accession>A0A443S548</accession>
<evidence type="ECO:0000256" key="8">
    <source>
        <dbReference type="ARBA" id="ARBA00056639"/>
    </source>
</evidence>
<comment type="caution">
    <text evidence="14">The sequence shown here is derived from an EMBL/GenBank/DDBJ whole genome shotgun (WGS) entry which is preliminary data.</text>
</comment>
<evidence type="ECO:0000256" key="9">
    <source>
        <dbReference type="PIRSR" id="PIRSR610122-1"/>
    </source>
</evidence>
<dbReference type="AlphaFoldDB" id="A0A443S548"/>
<evidence type="ECO:0000256" key="7">
    <source>
        <dbReference type="ARBA" id="ARBA00049887"/>
    </source>
</evidence>
<dbReference type="InterPro" id="IPR013746">
    <property type="entry name" value="HMG_CoA_synt_C_dom"/>
</dbReference>
<dbReference type="VEuPathDB" id="VectorBase:LDEU009390"/>
<keyword evidence="5 11" id="KW-0752">Steroid biosynthesis</keyword>
<organism evidence="14 15">
    <name type="scientific">Leptotrombidium deliense</name>
    <dbReference type="NCBI Taxonomy" id="299467"/>
    <lineage>
        <taxon>Eukaryota</taxon>
        <taxon>Metazoa</taxon>
        <taxon>Ecdysozoa</taxon>
        <taxon>Arthropoda</taxon>
        <taxon>Chelicerata</taxon>
        <taxon>Arachnida</taxon>
        <taxon>Acari</taxon>
        <taxon>Acariformes</taxon>
        <taxon>Trombidiformes</taxon>
        <taxon>Prostigmata</taxon>
        <taxon>Anystina</taxon>
        <taxon>Parasitengona</taxon>
        <taxon>Trombiculoidea</taxon>
        <taxon>Trombiculidae</taxon>
        <taxon>Leptotrombidium</taxon>
    </lineage>
</organism>
<dbReference type="Proteomes" id="UP000288716">
    <property type="component" value="Unassembled WGS sequence"/>
</dbReference>
<feature type="binding site" evidence="10">
    <location>
        <position position="213"/>
    </location>
    <ligand>
        <name>CoA</name>
        <dbReference type="ChEBI" id="CHEBI:57287"/>
    </ligand>
</feature>
<evidence type="ECO:0000256" key="5">
    <source>
        <dbReference type="ARBA" id="ARBA00022955"/>
    </source>
</evidence>
<dbReference type="PANTHER" id="PTHR43323">
    <property type="entry name" value="3-HYDROXY-3-METHYLGLUTARYL COENZYME A SYNTHASE"/>
    <property type="match status" value="1"/>
</dbReference>
<comment type="function">
    <text evidence="11">Catalyzes the condensation of acetyl-CoA with acetoacetyl-CoA to form HMG-CoA.</text>
</comment>
<feature type="active site" description="Proton donor/acceptor" evidence="9">
    <location>
        <position position="252"/>
    </location>
</feature>
<evidence type="ECO:0000256" key="4">
    <source>
        <dbReference type="ARBA" id="ARBA00022679"/>
    </source>
</evidence>
<dbReference type="EMBL" id="NCKV01008233">
    <property type="protein sequence ID" value="RWS22650.1"/>
    <property type="molecule type" value="Genomic_DNA"/>
</dbReference>
<dbReference type="FunFam" id="3.40.47.10:FF:000008">
    <property type="entry name" value="3-hydroxy-3-methylglutaryl coenzyme A synthase"/>
    <property type="match status" value="1"/>
</dbReference>
<keyword evidence="15" id="KW-1185">Reference proteome</keyword>
<feature type="active site" description="Proton donor/acceptor" evidence="9">
    <location>
        <position position="87"/>
    </location>
</feature>
<dbReference type="GO" id="GO:0016126">
    <property type="term" value="P:sterol biosynthetic process"/>
    <property type="evidence" value="ECO:0007669"/>
    <property type="project" value="UniProtKB-KW"/>
</dbReference>
<dbReference type="EC" id="2.3.3.10" evidence="3 11"/>
<gene>
    <name evidence="14" type="ORF">B4U80_04027</name>
</gene>
<keyword evidence="11" id="KW-1207">Sterol metabolism</keyword>
<evidence type="ECO:0000256" key="11">
    <source>
        <dbReference type="RuleBase" id="RU364071"/>
    </source>
</evidence>
<dbReference type="GO" id="GO:0010142">
    <property type="term" value="P:farnesyl diphosphate biosynthetic process, mevalonate pathway"/>
    <property type="evidence" value="ECO:0007669"/>
    <property type="project" value="InterPro"/>
</dbReference>
<protein>
    <recommendedName>
        <fullName evidence="3 11">Hydroxymethylglutaryl-CoA synthase</fullName>
        <shortName evidence="11">HMG-CoA synthase</shortName>
        <ecNumber evidence="3 11">2.3.3.10</ecNumber>
    </recommendedName>
    <alternativeName>
        <fullName evidence="11">3-hydroxy-3-methylglutaryl coenzyme A synthase</fullName>
    </alternativeName>
</protein>
<evidence type="ECO:0000256" key="6">
    <source>
        <dbReference type="ARBA" id="ARBA00023011"/>
    </source>
</evidence>
<keyword evidence="11" id="KW-0443">Lipid metabolism</keyword>
<keyword evidence="6 11" id="KW-0756">Sterol biosynthesis</keyword>
<dbReference type="InterPro" id="IPR010122">
    <property type="entry name" value="HMG_CoA_synthase_euk"/>
</dbReference>
<evidence type="ECO:0000259" key="12">
    <source>
        <dbReference type="Pfam" id="PF01154"/>
    </source>
</evidence>
<proteinExistence type="inferred from homology"/>
<evidence type="ECO:0000313" key="15">
    <source>
        <dbReference type="Proteomes" id="UP000288716"/>
    </source>
</evidence>